<dbReference type="RefSeq" id="WP_106523025.1">
    <property type="nucleotide sequence ID" value="NZ_PYGD01000004.1"/>
</dbReference>
<dbReference type="Pfam" id="PF00571">
    <property type="entry name" value="CBS"/>
    <property type="match status" value="1"/>
</dbReference>
<reference evidence="10 11" key="1">
    <citation type="submission" date="2018-03" db="EMBL/GenBank/DDBJ databases">
        <title>Genomic Encyclopedia of Type Strains, Phase III (KMG-III): the genomes of soil and plant-associated and newly described type strains.</title>
        <authorList>
            <person name="Whitman W."/>
        </authorList>
    </citation>
    <scope>NUCLEOTIDE SEQUENCE [LARGE SCALE GENOMIC DNA]</scope>
    <source>
        <strain evidence="10 11">CGMCC 1.12700</strain>
    </source>
</reference>
<keyword evidence="3" id="KW-0677">Repeat</keyword>
<feature type="transmembrane region" description="Helical" evidence="8">
    <location>
        <begin position="57"/>
        <end position="80"/>
    </location>
</feature>
<comment type="subcellular location">
    <subcellularLocation>
        <location evidence="1">Membrane</location>
        <topology evidence="1">Multi-pass membrane protein</topology>
    </subcellularLocation>
</comment>
<dbReference type="Pfam" id="PF03471">
    <property type="entry name" value="CorC_HlyC"/>
    <property type="match status" value="1"/>
</dbReference>
<sequence length="424" mass="49039">MSITAILILLCLIFIVILTGVEYAFIASNKLTIELKRKQGRISGKILGSFFDNPERFWSATVIGFYMLLVCFCFLLTKLTTRLLDYIPSTFSGALKEFDYLQMILDFVIATFVILGTIGVIAKRSFELHPEAKLNTWSRFINFVCDITAPFARLFTGVSEFILKYLFNVRINKKESIFERINTSQFFRQSMQGHADIEETNKELFERAIQLTKVKVRKCMTPRNETTAIDINISVKDLRDKFVETKLSKIVIYDDNLDNVVGYTHHLDLNRRPDTIQSILHPIPTVPETMSAIDLMHKFTKERKSIAWVVDEFGGTAGFVTMEDVLEEIFGDIKDEYDTEEFTEKQISENEYIFSGRLEIDYLNEKYDLELPADEADTLSGFIIANHEMIPKQKDRIIIDNFEFEILLVTDTRIETVKLKILHI</sequence>
<evidence type="ECO:0000256" key="3">
    <source>
        <dbReference type="ARBA" id="ARBA00022737"/>
    </source>
</evidence>
<organism evidence="10 11">
    <name type="scientific">Taibaiella chishuiensis</name>
    <dbReference type="NCBI Taxonomy" id="1434707"/>
    <lineage>
        <taxon>Bacteria</taxon>
        <taxon>Pseudomonadati</taxon>
        <taxon>Bacteroidota</taxon>
        <taxon>Chitinophagia</taxon>
        <taxon>Chitinophagales</taxon>
        <taxon>Chitinophagaceae</taxon>
        <taxon>Taibaiella</taxon>
    </lineage>
</organism>
<evidence type="ECO:0000259" key="9">
    <source>
        <dbReference type="PROSITE" id="PS51371"/>
    </source>
</evidence>
<evidence type="ECO:0000313" key="11">
    <source>
        <dbReference type="Proteomes" id="UP000240572"/>
    </source>
</evidence>
<dbReference type="PANTHER" id="PTHR22777:SF17">
    <property type="entry name" value="UPF0053 PROTEIN SLL0260"/>
    <property type="match status" value="1"/>
</dbReference>
<dbReference type="CDD" id="cd04590">
    <property type="entry name" value="CBS_pair_CorC_HlyC_assoc"/>
    <property type="match status" value="1"/>
</dbReference>
<dbReference type="GO" id="GO:0050660">
    <property type="term" value="F:flavin adenine dinucleotide binding"/>
    <property type="evidence" value="ECO:0007669"/>
    <property type="project" value="InterPro"/>
</dbReference>
<protein>
    <submittedName>
        <fullName evidence="10">CBS domain containing-hemolysin-like protein</fullName>
    </submittedName>
</protein>
<dbReference type="InterPro" id="IPR005170">
    <property type="entry name" value="Transptr-assoc_dom"/>
</dbReference>
<evidence type="ECO:0000256" key="6">
    <source>
        <dbReference type="ARBA" id="ARBA00023136"/>
    </source>
</evidence>
<keyword evidence="5 7" id="KW-0129">CBS domain</keyword>
<feature type="transmembrane region" description="Helical" evidence="8">
    <location>
        <begin position="6"/>
        <end position="28"/>
    </location>
</feature>
<dbReference type="InterPro" id="IPR044751">
    <property type="entry name" value="Ion_transp-like_CBS"/>
</dbReference>
<dbReference type="InterPro" id="IPR000644">
    <property type="entry name" value="CBS_dom"/>
</dbReference>
<keyword evidence="2 8" id="KW-0812">Transmembrane</keyword>
<keyword evidence="6 8" id="KW-0472">Membrane</keyword>
<evidence type="ECO:0000256" key="8">
    <source>
        <dbReference type="SAM" id="Phobius"/>
    </source>
</evidence>
<comment type="caution">
    <text evidence="10">The sequence shown here is derived from an EMBL/GenBank/DDBJ whole genome shotgun (WGS) entry which is preliminary data.</text>
</comment>
<feature type="transmembrane region" description="Helical" evidence="8">
    <location>
        <begin position="100"/>
        <end position="122"/>
    </location>
</feature>
<evidence type="ECO:0000256" key="2">
    <source>
        <dbReference type="ARBA" id="ARBA00022692"/>
    </source>
</evidence>
<evidence type="ECO:0000256" key="4">
    <source>
        <dbReference type="ARBA" id="ARBA00022989"/>
    </source>
</evidence>
<gene>
    <name evidence="10" type="ORF">B0I18_10437</name>
</gene>
<dbReference type="InterPro" id="IPR002550">
    <property type="entry name" value="CNNM"/>
</dbReference>
<dbReference type="Pfam" id="PF01595">
    <property type="entry name" value="CNNM"/>
    <property type="match status" value="1"/>
</dbReference>
<dbReference type="OrthoDB" id="9798188at2"/>
<dbReference type="Gene3D" id="3.30.465.10">
    <property type="match status" value="1"/>
</dbReference>
<dbReference type="GO" id="GO:0005886">
    <property type="term" value="C:plasma membrane"/>
    <property type="evidence" value="ECO:0007669"/>
    <property type="project" value="TreeGrafter"/>
</dbReference>
<dbReference type="InterPro" id="IPR016169">
    <property type="entry name" value="FAD-bd_PCMH_sub2"/>
</dbReference>
<dbReference type="InterPro" id="IPR046342">
    <property type="entry name" value="CBS_dom_sf"/>
</dbReference>
<dbReference type="AlphaFoldDB" id="A0A2P8D401"/>
<dbReference type="SUPFAM" id="SSF54631">
    <property type="entry name" value="CBS-domain pair"/>
    <property type="match status" value="1"/>
</dbReference>
<dbReference type="SUPFAM" id="SSF56176">
    <property type="entry name" value="FAD-binding/transporter-associated domain-like"/>
    <property type="match status" value="1"/>
</dbReference>
<keyword evidence="4 8" id="KW-1133">Transmembrane helix</keyword>
<dbReference type="EMBL" id="PYGD01000004">
    <property type="protein sequence ID" value="PSK91943.1"/>
    <property type="molecule type" value="Genomic_DNA"/>
</dbReference>
<evidence type="ECO:0000256" key="5">
    <source>
        <dbReference type="ARBA" id="ARBA00023122"/>
    </source>
</evidence>
<dbReference type="InterPro" id="IPR036318">
    <property type="entry name" value="FAD-bd_PCMH-like_sf"/>
</dbReference>
<dbReference type="Gene3D" id="3.10.580.10">
    <property type="entry name" value="CBS-domain"/>
    <property type="match status" value="1"/>
</dbReference>
<proteinExistence type="predicted"/>
<feature type="domain" description="CBS" evidence="9">
    <location>
        <begin position="279"/>
        <end position="336"/>
    </location>
</feature>
<dbReference type="PANTHER" id="PTHR22777">
    <property type="entry name" value="HEMOLYSIN-RELATED"/>
    <property type="match status" value="1"/>
</dbReference>
<evidence type="ECO:0000256" key="1">
    <source>
        <dbReference type="ARBA" id="ARBA00004141"/>
    </source>
</evidence>
<dbReference type="PROSITE" id="PS51371">
    <property type="entry name" value="CBS"/>
    <property type="match status" value="1"/>
</dbReference>
<evidence type="ECO:0000313" key="10">
    <source>
        <dbReference type="EMBL" id="PSK91943.1"/>
    </source>
</evidence>
<dbReference type="Proteomes" id="UP000240572">
    <property type="component" value="Unassembled WGS sequence"/>
</dbReference>
<accession>A0A2P8D401</accession>
<name>A0A2P8D401_9BACT</name>
<evidence type="ECO:0000256" key="7">
    <source>
        <dbReference type="PROSITE-ProRule" id="PRU00703"/>
    </source>
</evidence>
<keyword evidence="11" id="KW-1185">Reference proteome</keyword>
<dbReference type="SMART" id="SM01091">
    <property type="entry name" value="CorC_HlyC"/>
    <property type="match status" value="1"/>
</dbReference>